<name>A0A196SFE0_BLAHN</name>
<comment type="subcellular location">
    <subcellularLocation>
        <location evidence="1">Endoplasmic reticulum membrane</location>
        <topology evidence="1">Single-pass type I membrane protein</topology>
    </subcellularLocation>
</comment>
<evidence type="ECO:0000256" key="1">
    <source>
        <dbReference type="ARBA" id="ARBA00004115"/>
    </source>
</evidence>
<keyword evidence="5" id="KW-0109">Calcium transport</keyword>
<evidence type="ECO:0000256" key="5">
    <source>
        <dbReference type="ARBA" id="ARBA00022568"/>
    </source>
</evidence>
<dbReference type="EMBL" id="LXWW01000219">
    <property type="protein sequence ID" value="OAO14689.1"/>
    <property type="molecule type" value="Genomic_DNA"/>
</dbReference>
<comment type="caution">
    <text evidence="16">The sequence shown here is derived from an EMBL/GenBank/DDBJ whole genome shotgun (WGS) entry which is preliminary data.</text>
</comment>
<feature type="transmembrane region" description="Helical" evidence="14">
    <location>
        <begin position="156"/>
        <end position="179"/>
    </location>
</feature>
<evidence type="ECO:0000256" key="9">
    <source>
        <dbReference type="ARBA" id="ARBA00022837"/>
    </source>
</evidence>
<sequence length="249" mass="28290">MNCFKTILLTILLLGACCVAYNYNAYNPNRVLLTSVQTLTFSKSQYTTGRRSRPIPQMKCTGGSAGCSYAPATMQCYNRGTDGRDVQWECKAELDNGVSLGETIVSCEGYDYPEDPYILAGSCGVEFKLNKNANYYKAQKSHPAYHTTWYWNPFSWIGYLIGKLLSWCLVPAAIFFFVFMVGFNNISKVICFFLKCFFFPFYLMAKCFTSCLRGPAVGPFVYPQPIYYDVCVFVLASRVEHLWQWLAVV</sequence>
<evidence type="ECO:0000313" key="16">
    <source>
        <dbReference type="EMBL" id="OAO14689.1"/>
    </source>
</evidence>
<accession>A0A196SFE0</accession>
<keyword evidence="6 14" id="KW-0812">Transmembrane</keyword>
<feature type="signal peptide" evidence="15">
    <location>
        <begin position="1"/>
        <end position="20"/>
    </location>
</feature>
<keyword evidence="17" id="KW-1185">Reference proteome</keyword>
<evidence type="ECO:0000256" key="15">
    <source>
        <dbReference type="SAM" id="SignalP"/>
    </source>
</evidence>
<feature type="chain" id="PRO_5008274593" description="Store-operated calcium entry-associated regulatory factor" evidence="15">
    <location>
        <begin position="21"/>
        <end position="249"/>
    </location>
</feature>
<dbReference type="Proteomes" id="UP000078348">
    <property type="component" value="Unassembled WGS sequence"/>
</dbReference>
<evidence type="ECO:0000256" key="11">
    <source>
        <dbReference type="ARBA" id="ARBA00023065"/>
    </source>
</evidence>
<keyword evidence="8" id="KW-0256">Endoplasmic reticulum</keyword>
<dbReference type="GO" id="GO:0005789">
    <property type="term" value="C:endoplasmic reticulum membrane"/>
    <property type="evidence" value="ECO:0007669"/>
    <property type="project" value="UniProtKB-SubCell"/>
</dbReference>
<comment type="similarity">
    <text evidence="2">Belongs to the SARAF family.</text>
</comment>
<evidence type="ECO:0000256" key="8">
    <source>
        <dbReference type="ARBA" id="ARBA00022824"/>
    </source>
</evidence>
<dbReference type="PANTHER" id="PTHR15929">
    <property type="entry name" value="STORE-OPERATED CALCIUM ENTRY-ASSOCIATED REGULATORY FACTOR"/>
    <property type="match status" value="1"/>
</dbReference>
<keyword evidence="12 14" id="KW-0472">Membrane</keyword>
<dbReference type="GO" id="GO:0006816">
    <property type="term" value="P:calcium ion transport"/>
    <property type="evidence" value="ECO:0007669"/>
    <property type="project" value="UniProtKB-KW"/>
</dbReference>
<feature type="transmembrane region" description="Helical" evidence="14">
    <location>
        <begin position="186"/>
        <end position="205"/>
    </location>
</feature>
<reference evidence="16 17" key="1">
    <citation type="submission" date="2016-05" db="EMBL/GenBank/DDBJ databases">
        <title>Nuclear genome of Blastocystis sp. subtype 1 NandII.</title>
        <authorList>
            <person name="Gentekaki E."/>
            <person name="Curtis B."/>
            <person name="Stairs C."/>
            <person name="Eme L."/>
            <person name="Herman E."/>
            <person name="Klimes V."/>
            <person name="Arias M.C."/>
            <person name="Elias M."/>
            <person name="Hilliou F."/>
            <person name="Klute M."/>
            <person name="Malik S.-B."/>
            <person name="Pightling A."/>
            <person name="Rachubinski R."/>
            <person name="Salas D."/>
            <person name="Schlacht A."/>
            <person name="Suga H."/>
            <person name="Archibald J."/>
            <person name="Ball S.G."/>
            <person name="Clark G."/>
            <person name="Dacks J."/>
            <person name="Van Der Giezen M."/>
            <person name="Tsaousis A."/>
            <person name="Roger A."/>
        </authorList>
    </citation>
    <scope>NUCLEOTIDE SEQUENCE [LARGE SCALE GENOMIC DNA]</scope>
    <source>
        <strain evidence="17">ATCC 50177 / NandII</strain>
    </source>
</reference>
<evidence type="ECO:0000256" key="13">
    <source>
        <dbReference type="ARBA" id="ARBA00031116"/>
    </source>
</evidence>
<evidence type="ECO:0000313" key="17">
    <source>
        <dbReference type="Proteomes" id="UP000078348"/>
    </source>
</evidence>
<dbReference type="GO" id="GO:2001256">
    <property type="term" value="P:regulation of store-operated calcium entry"/>
    <property type="evidence" value="ECO:0007669"/>
    <property type="project" value="InterPro"/>
</dbReference>
<organism evidence="16 17">
    <name type="scientific">Blastocystis sp. subtype 1 (strain ATCC 50177 / NandII)</name>
    <dbReference type="NCBI Taxonomy" id="478820"/>
    <lineage>
        <taxon>Eukaryota</taxon>
        <taxon>Sar</taxon>
        <taxon>Stramenopiles</taxon>
        <taxon>Bigyra</taxon>
        <taxon>Opalozoa</taxon>
        <taxon>Opalinata</taxon>
        <taxon>Blastocystidae</taxon>
        <taxon>Blastocystis</taxon>
    </lineage>
</organism>
<evidence type="ECO:0000256" key="7">
    <source>
        <dbReference type="ARBA" id="ARBA00022729"/>
    </source>
</evidence>
<dbReference type="InterPro" id="IPR009567">
    <property type="entry name" value="SARAF"/>
</dbReference>
<keyword evidence="10 14" id="KW-1133">Transmembrane helix</keyword>
<evidence type="ECO:0000256" key="10">
    <source>
        <dbReference type="ARBA" id="ARBA00022989"/>
    </source>
</evidence>
<dbReference type="PANTHER" id="PTHR15929:SF0">
    <property type="entry name" value="STORE-OPERATED CALCIUM ENTRY-ASSOCIATED REGULATORY FACTOR"/>
    <property type="match status" value="1"/>
</dbReference>
<evidence type="ECO:0000256" key="6">
    <source>
        <dbReference type="ARBA" id="ARBA00022692"/>
    </source>
</evidence>
<proteinExistence type="inferred from homology"/>
<dbReference type="STRING" id="478820.A0A196SFE0"/>
<protein>
    <recommendedName>
        <fullName evidence="3">Store-operated calcium entry-associated regulatory factor</fullName>
    </recommendedName>
    <alternativeName>
        <fullName evidence="13">Transmembrane protein 66</fullName>
    </alternativeName>
</protein>
<dbReference type="AlphaFoldDB" id="A0A196SFE0"/>
<dbReference type="PROSITE" id="PS51257">
    <property type="entry name" value="PROKAR_LIPOPROTEIN"/>
    <property type="match status" value="1"/>
</dbReference>
<evidence type="ECO:0000256" key="2">
    <source>
        <dbReference type="ARBA" id="ARBA00006833"/>
    </source>
</evidence>
<dbReference type="OrthoDB" id="20303at2759"/>
<gene>
    <name evidence="16" type="ORF">AV274_3600</name>
</gene>
<evidence type="ECO:0000256" key="3">
    <source>
        <dbReference type="ARBA" id="ARBA00016584"/>
    </source>
</evidence>
<evidence type="ECO:0000256" key="4">
    <source>
        <dbReference type="ARBA" id="ARBA00022448"/>
    </source>
</evidence>
<keyword evidence="11" id="KW-0406">Ion transport</keyword>
<dbReference type="Pfam" id="PF06682">
    <property type="entry name" value="SARAF"/>
    <property type="match status" value="1"/>
</dbReference>
<keyword evidence="4" id="KW-0813">Transport</keyword>
<keyword evidence="7 15" id="KW-0732">Signal</keyword>
<keyword evidence="9" id="KW-0106">Calcium</keyword>
<evidence type="ECO:0000256" key="12">
    <source>
        <dbReference type="ARBA" id="ARBA00023136"/>
    </source>
</evidence>
<evidence type="ECO:0000256" key="14">
    <source>
        <dbReference type="SAM" id="Phobius"/>
    </source>
</evidence>